<dbReference type="EnsemblProtists" id="HpaT813328">
    <property type="protein sequence ID" value="HpaP813328"/>
    <property type="gene ID" value="HpaG813328"/>
</dbReference>
<evidence type="ECO:0000313" key="1">
    <source>
        <dbReference type="EnsemblProtists" id="HpaP813328"/>
    </source>
</evidence>
<accession>M4C2L3</accession>
<dbReference type="Proteomes" id="UP000011713">
    <property type="component" value="Unassembled WGS sequence"/>
</dbReference>
<protein>
    <recommendedName>
        <fullName evidence="3">RxLR effector candidate protein</fullName>
    </recommendedName>
</protein>
<reference evidence="2" key="1">
    <citation type="journal article" date="2010" name="Science">
        <title>Signatures of adaptation to obligate biotrophy in the Hyaloperonospora arabidopsidis genome.</title>
        <authorList>
            <person name="Baxter L."/>
            <person name="Tripathy S."/>
            <person name="Ishaque N."/>
            <person name="Boot N."/>
            <person name="Cabral A."/>
            <person name="Kemen E."/>
            <person name="Thines M."/>
            <person name="Ah-Fong A."/>
            <person name="Anderson R."/>
            <person name="Badejoko W."/>
            <person name="Bittner-Eddy P."/>
            <person name="Boore J.L."/>
            <person name="Chibucos M.C."/>
            <person name="Coates M."/>
            <person name="Dehal P."/>
            <person name="Delehaunty K."/>
            <person name="Dong S."/>
            <person name="Downton P."/>
            <person name="Dumas B."/>
            <person name="Fabro G."/>
            <person name="Fronick C."/>
            <person name="Fuerstenberg S.I."/>
            <person name="Fulton L."/>
            <person name="Gaulin E."/>
            <person name="Govers F."/>
            <person name="Hughes L."/>
            <person name="Humphray S."/>
            <person name="Jiang R.H."/>
            <person name="Judelson H."/>
            <person name="Kamoun S."/>
            <person name="Kyung K."/>
            <person name="Meijer H."/>
            <person name="Minx P."/>
            <person name="Morris P."/>
            <person name="Nelson J."/>
            <person name="Phuntumart V."/>
            <person name="Qutob D."/>
            <person name="Rehmany A."/>
            <person name="Rougon-Cardoso A."/>
            <person name="Ryden P."/>
            <person name="Torto-Alalibo T."/>
            <person name="Studholme D."/>
            <person name="Wang Y."/>
            <person name="Win J."/>
            <person name="Wood J."/>
            <person name="Clifton S.W."/>
            <person name="Rogers J."/>
            <person name="Van den Ackerveken G."/>
            <person name="Jones J.D."/>
            <person name="McDowell J.M."/>
            <person name="Beynon J."/>
            <person name="Tyler B.M."/>
        </authorList>
    </citation>
    <scope>NUCLEOTIDE SEQUENCE [LARGE SCALE GENOMIC DNA]</scope>
    <source>
        <strain evidence="2">Emoy2</strain>
    </source>
</reference>
<evidence type="ECO:0008006" key="3">
    <source>
        <dbReference type="Google" id="ProtNLM"/>
    </source>
</evidence>
<keyword evidence="2" id="KW-1185">Reference proteome</keyword>
<dbReference type="VEuPathDB" id="FungiDB:HpaG813328"/>
<organism evidence="1 2">
    <name type="scientific">Hyaloperonospora arabidopsidis (strain Emoy2)</name>
    <name type="common">Downy mildew agent</name>
    <name type="synonym">Peronospora arabidopsidis</name>
    <dbReference type="NCBI Taxonomy" id="559515"/>
    <lineage>
        <taxon>Eukaryota</taxon>
        <taxon>Sar</taxon>
        <taxon>Stramenopiles</taxon>
        <taxon>Oomycota</taxon>
        <taxon>Peronosporomycetes</taxon>
        <taxon>Peronosporales</taxon>
        <taxon>Peronosporaceae</taxon>
        <taxon>Hyaloperonospora</taxon>
    </lineage>
</organism>
<dbReference type="EMBL" id="JH598132">
    <property type="status" value="NOT_ANNOTATED_CDS"/>
    <property type="molecule type" value="Genomic_DNA"/>
</dbReference>
<reference evidence="1" key="2">
    <citation type="submission" date="2015-06" db="UniProtKB">
        <authorList>
            <consortium name="EnsemblProtists"/>
        </authorList>
    </citation>
    <scope>IDENTIFICATION</scope>
    <source>
        <strain evidence="1">Emoy2</strain>
    </source>
</reference>
<proteinExistence type="predicted"/>
<dbReference type="AlphaFoldDB" id="M4C2L3"/>
<dbReference type="HOGENOM" id="CLU_3018383_0_0_1"/>
<name>M4C2L3_HYAAE</name>
<dbReference type="InParanoid" id="M4C2L3"/>
<sequence length="56" mass="6455">MASRIIKSEQGIGLRLDNSTCSMLGETRKRCRTLWDELVADWIGEQASRQRQHHSV</sequence>
<evidence type="ECO:0000313" key="2">
    <source>
        <dbReference type="Proteomes" id="UP000011713"/>
    </source>
</evidence>